<reference evidence="2 3" key="1">
    <citation type="submission" date="2021-02" db="EMBL/GenBank/DDBJ databases">
        <title>Leishmania (Mundinia) orientalis Genome sequencing and assembly.</title>
        <authorList>
            <person name="Almutairi H."/>
            <person name="Gatherer D."/>
        </authorList>
    </citation>
    <scope>NUCLEOTIDE SEQUENCE [LARGE SCALE GENOMIC DNA]</scope>
    <source>
        <strain evidence="2">LSCM4</strain>
    </source>
</reference>
<dbReference type="GeneID" id="92362037"/>
<evidence type="ECO:0000313" key="3">
    <source>
        <dbReference type="Proteomes" id="UP000674143"/>
    </source>
</evidence>
<comment type="caution">
    <text evidence="2">The sequence shown here is derived from an EMBL/GenBank/DDBJ whole genome shotgun (WGS) entry which is preliminary data.</text>
</comment>
<feature type="compositionally biased region" description="Basic and acidic residues" evidence="1">
    <location>
        <begin position="203"/>
        <end position="214"/>
    </location>
</feature>
<sequence length="318" mass="34373">MSMNASGETLMEPLAAPCRAGGVEGSGAPVVSANANGAAQKLISRSPKDPSQSSTHPLPALRRPLNGEWYGISLPQQPHLHPGNALRTATPHMMRKTGGTGGPPMMPHLPAPPGGPDCCASPRPAPPRMQRCGPPLHASLTTSSRNTGPIDWSAISGSSGPWNRCQLPSQVPRSELIMSVARGPQPTSVEPTRLMNGKKIKDVERRHQASETQRKHNFTGPAKAAVGQHKGGQKPQRQDANSRKIKTTVGGDDSWMKGLTYSTWVDSPKGLSSDVEREGPYKRRPRSRKKNRENRKSVSRDHMGKSSLLMEALRNLFR</sequence>
<feature type="region of interest" description="Disordered" evidence="1">
    <location>
        <begin position="266"/>
        <end position="307"/>
    </location>
</feature>
<feature type="region of interest" description="Disordered" evidence="1">
    <location>
        <begin position="203"/>
        <end position="252"/>
    </location>
</feature>
<feature type="compositionally biased region" description="Basic residues" evidence="1">
    <location>
        <begin position="282"/>
        <end position="293"/>
    </location>
</feature>
<protein>
    <submittedName>
        <fullName evidence="2">Uncharacterized protein</fullName>
    </submittedName>
</protein>
<proteinExistence type="predicted"/>
<dbReference type="Proteomes" id="UP000674143">
    <property type="component" value="Chromosome 20"/>
</dbReference>
<name>A0A836KP83_9TRYP</name>
<accession>A0A836KP83</accession>
<dbReference type="KEGG" id="loi:92362037"/>
<dbReference type="EMBL" id="JAFHLR010000020">
    <property type="protein sequence ID" value="KAG5480412.1"/>
    <property type="molecule type" value="Genomic_DNA"/>
</dbReference>
<organism evidence="2 3">
    <name type="scientific">Leishmania orientalis</name>
    <dbReference type="NCBI Taxonomy" id="2249476"/>
    <lineage>
        <taxon>Eukaryota</taxon>
        <taxon>Discoba</taxon>
        <taxon>Euglenozoa</taxon>
        <taxon>Kinetoplastea</taxon>
        <taxon>Metakinetoplastina</taxon>
        <taxon>Trypanosomatida</taxon>
        <taxon>Trypanosomatidae</taxon>
        <taxon>Leishmaniinae</taxon>
        <taxon>Leishmania</taxon>
    </lineage>
</organism>
<keyword evidence="3" id="KW-1185">Reference proteome</keyword>
<dbReference type="RefSeq" id="XP_067063743.1">
    <property type="nucleotide sequence ID" value="XM_067208103.1"/>
</dbReference>
<dbReference type="AlphaFoldDB" id="A0A836KP83"/>
<feature type="region of interest" description="Disordered" evidence="1">
    <location>
        <begin position="41"/>
        <end position="62"/>
    </location>
</feature>
<evidence type="ECO:0000256" key="1">
    <source>
        <dbReference type="SAM" id="MobiDB-lite"/>
    </source>
</evidence>
<feature type="compositionally biased region" description="Basic and acidic residues" evidence="1">
    <location>
        <begin position="294"/>
        <end position="304"/>
    </location>
</feature>
<evidence type="ECO:0000313" key="2">
    <source>
        <dbReference type="EMBL" id="KAG5480412.1"/>
    </source>
</evidence>
<gene>
    <name evidence="2" type="ORF">LSCM4_06178</name>
</gene>